<comment type="similarity">
    <text evidence="2">Belongs to the autoinducer-2 exporter (AI-2E) (TC 2.A.86) family.</text>
</comment>
<comment type="subcellular location">
    <subcellularLocation>
        <location evidence="1">Membrane</location>
        <topology evidence="1">Multi-pass membrane protein</topology>
    </subcellularLocation>
</comment>
<evidence type="ECO:0000256" key="2">
    <source>
        <dbReference type="ARBA" id="ARBA00009773"/>
    </source>
</evidence>
<feature type="transmembrane region" description="Helical" evidence="6">
    <location>
        <begin position="256"/>
        <end position="276"/>
    </location>
</feature>
<dbReference type="InterPro" id="IPR014227">
    <property type="entry name" value="YtvI-like"/>
</dbReference>
<dbReference type="PANTHER" id="PTHR21716">
    <property type="entry name" value="TRANSMEMBRANE PROTEIN"/>
    <property type="match status" value="1"/>
</dbReference>
<protein>
    <submittedName>
        <fullName evidence="7">Sporulation integral membrane protein YtvI</fullName>
    </submittedName>
</protein>
<comment type="caution">
    <text evidence="7">The sequence shown here is derived from an EMBL/GenBank/DDBJ whole genome shotgun (WGS) entry which is preliminary data.</text>
</comment>
<evidence type="ECO:0000313" key="7">
    <source>
        <dbReference type="EMBL" id="MEN2765585.1"/>
    </source>
</evidence>
<feature type="transmembrane region" description="Helical" evidence="6">
    <location>
        <begin position="231"/>
        <end position="250"/>
    </location>
</feature>
<proteinExistence type="inferred from homology"/>
<reference evidence="7 8" key="1">
    <citation type="submission" date="2024-05" db="EMBL/GenBank/DDBJ databases">
        <authorList>
            <person name="Haq I."/>
            <person name="Ullah Z."/>
            <person name="Ahmad R."/>
            <person name="Li M."/>
            <person name="Tong Y."/>
        </authorList>
    </citation>
    <scope>NUCLEOTIDE SEQUENCE [LARGE SCALE GENOMIC DNA]</scope>
    <source>
        <strain evidence="7 8">16A2E</strain>
    </source>
</reference>
<gene>
    <name evidence="7" type="primary">ytvI</name>
    <name evidence="7" type="ORF">ABC228_00150</name>
</gene>
<feature type="transmembrane region" description="Helical" evidence="6">
    <location>
        <begin position="283"/>
        <end position="304"/>
    </location>
</feature>
<evidence type="ECO:0000256" key="3">
    <source>
        <dbReference type="ARBA" id="ARBA00022692"/>
    </source>
</evidence>
<evidence type="ECO:0000256" key="5">
    <source>
        <dbReference type="ARBA" id="ARBA00023136"/>
    </source>
</evidence>
<dbReference type="Proteomes" id="UP001444625">
    <property type="component" value="Unassembled WGS sequence"/>
</dbReference>
<evidence type="ECO:0000256" key="6">
    <source>
        <dbReference type="SAM" id="Phobius"/>
    </source>
</evidence>
<feature type="transmembrane region" description="Helical" evidence="6">
    <location>
        <begin position="324"/>
        <end position="354"/>
    </location>
</feature>
<dbReference type="PANTHER" id="PTHR21716:SF68">
    <property type="entry name" value="TRANSPORT PROTEIN YTVI-RELATED"/>
    <property type="match status" value="1"/>
</dbReference>
<dbReference type="EMBL" id="JBDIML010000001">
    <property type="protein sequence ID" value="MEN2765585.1"/>
    <property type="molecule type" value="Genomic_DNA"/>
</dbReference>
<keyword evidence="8" id="KW-1185">Reference proteome</keyword>
<evidence type="ECO:0000313" key="8">
    <source>
        <dbReference type="Proteomes" id="UP001444625"/>
    </source>
</evidence>
<evidence type="ECO:0000256" key="4">
    <source>
        <dbReference type="ARBA" id="ARBA00022989"/>
    </source>
</evidence>
<keyword evidence="3 6" id="KW-0812">Transmembrane</keyword>
<dbReference type="Pfam" id="PF01594">
    <property type="entry name" value="AI-2E_transport"/>
    <property type="match status" value="1"/>
</dbReference>
<feature type="transmembrane region" description="Helical" evidence="6">
    <location>
        <begin position="176"/>
        <end position="194"/>
    </location>
</feature>
<feature type="transmembrane region" description="Helical" evidence="6">
    <location>
        <begin position="62"/>
        <end position="84"/>
    </location>
</feature>
<dbReference type="InterPro" id="IPR002549">
    <property type="entry name" value="AI-2E-like"/>
</dbReference>
<keyword evidence="5 6" id="KW-0472">Membrane</keyword>
<accession>A0ABU9XBE8</accession>
<feature type="transmembrane region" description="Helical" evidence="6">
    <location>
        <begin position="32"/>
        <end position="50"/>
    </location>
</feature>
<name>A0ABU9XBE8_9BACI</name>
<organism evidence="7 8">
    <name type="scientific">Ornithinibacillus xuwenensis</name>
    <dbReference type="NCBI Taxonomy" id="3144668"/>
    <lineage>
        <taxon>Bacteria</taxon>
        <taxon>Bacillati</taxon>
        <taxon>Bacillota</taxon>
        <taxon>Bacilli</taxon>
        <taxon>Bacillales</taxon>
        <taxon>Bacillaceae</taxon>
        <taxon>Ornithinibacillus</taxon>
    </lineage>
</organism>
<feature type="transmembrane region" description="Helical" evidence="6">
    <location>
        <begin position="9"/>
        <end position="26"/>
    </location>
</feature>
<dbReference type="RefSeq" id="WP_345823063.1">
    <property type="nucleotide sequence ID" value="NZ_JBDIML010000001.1"/>
</dbReference>
<sequence length="368" mass="41599">MYKQLLEQLLRGGLVVLICITLYFLARFSIGYIYPFLIAFFIAALLNPTVTYIENHLNFPRTLATLTVIISIFLTFIGLLILMITEIIQGTSYITERLPKYLHSFTEISERILAEHVLPFYQKVASFFKSLDPSHQSTIQENIMQFLENIANTITQLIQSALLEIPTIVGFLPDSLTLLIFIILATFIITNDWYNLTEKLKVFLPQNILVFIYDFQKGIKKAFSGYLKAQLILILISATIIFVGLLILGIKHALTIAVLAALVDLLPFIGTGLLFIPWIMYSFITADFTMTIGVSVLYMTVIVVRQMIEPKIISASIGVNPLMSLIILFVALQLWGIIGVLLAPFILITLFVLYESRVFIKLVNFIKG</sequence>
<keyword evidence="4 6" id="KW-1133">Transmembrane helix</keyword>
<evidence type="ECO:0000256" key="1">
    <source>
        <dbReference type="ARBA" id="ARBA00004141"/>
    </source>
</evidence>
<dbReference type="NCBIfam" id="TIGR02872">
    <property type="entry name" value="spore_ytvI"/>
    <property type="match status" value="1"/>
</dbReference>